<feature type="domain" description="Protein kinase" evidence="5">
    <location>
        <begin position="57"/>
        <end position="348"/>
    </location>
</feature>
<dbReference type="Gene3D" id="3.30.200.20">
    <property type="entry name" value="Phosphorylase Kinase, domain 1"/>
    <property type="match status" value="1"/>
</dbReference>
<dbReference type="Gene3D" id="1.25.40.10">
    <property type="entry name" value="Tetratricopeptide repeat domain"/>
    <property type="match status" value="3"/>
</dbReference>
<dbReference type="Pfam" id="PF00069">
    <property type="entry name" value="Pkinase"/>
    <property type="match status" value="1"/>
</dbReference>
<dbReference type="InterPro" id="IPR017441">
    <property type="entry name" value="Protein_kinase_ATP_BS"/>
</dbReference>
<evidence type="ECO:0000259" key="5">
    <source>
        <dbReference type="PROSITE" id="PS50011"/>
    </source>
</evidence>
<dbReference type="InterPro" id="IPR011009">
    <property type="entry name" value="Kinase-like_dom_sf"/>
</dbReference>
<keyword evidence="2 3" id="KW-0802">TPR repeat</keyword>
<dbReference type="InterPro" id="IPR011990">
    <property type="entry name" value="TPR-like_helical_dom_sf"/>
</dbReference>
<feature type="repeat" description="TPR" evidence="3">
    <location>
        <begin position="571"/>
        <end position="604"/>
    </location>
</feature>
<feature type="repeat" description="TPR" evidence="3">
    <location>
        <begin position="469"/>
        <end position="502"/>
    </location>
</feature>
<dbReference type="GO" id="GO:0005524">
    <property type="term" value="F:ATP binding"/>
    <property type="evidence" value="ECO:0007669"/>
    <property type="project" value="UniProtKB-UniRule"/>
</dbReference>
<dbReference type="InterPro" id="IPR051685">
    <property type="entry name" value="Ycf3/AcsC/BcsC/TPR_MFPF"/>
</dbReference>
<dbReference type="Pfam" id="PF00515">
    <property type="entry name" value="TPR_1"/>
    <property type="match status" value="5"/>
</dbReference>
<evidence type="ECO:0000256" key="4">
    <source>
        <dbReference type="PROSITE-ProRule" id="PRU10141"/>
    </source>
</evidence>
<evidence type="ECO:0000256" key="2">
    <source>
        <dbReference type="ARBA" id="ARBA00022803"/>
    </source>
</evidence>
<dbReference type="CDD" id="cd14014">
    <property type="entry name" value="STKc_PknB_like"/>
    <property type="match status" value="1"/>
</dbReference>
<evidence type="ECO:0000313" key="6">
    <source>
        <dbReference type="EMBL" id="ODS32041.1"/>
    </source>
</evidence>
<keyword evidence="4" id="KW-0547">Nucleotide-binding</keyword>
<sequence>MKVFMDLFGGMFGRSGKDRSPEPGMVNEEAGRPRRGLVAEQLPGVPYKRGDFIGQEYEVFDVLGKGGFGVVYLVYSHKVKSVLALKTFRDEYLKDAETRKLFEAEADVWVKLERHPYLVRAHFVDEVSGRLYIAMEYIVPDEQGLNSLEGYLKRRPPDLAQSLRWSIQFCHGMEYAYSKGIRCHRDIKPDNIMISQNRMVKISDFGLAGVIGMSKVMSGIKIDVQEDKVGLSCQTIEGNGVGTPTHMSPEQFTNAKECDERSDIYAFGIVMYQMASGGRLPFLAPLPKDNSKEEMMRFWRAMHKLHSESPVPKLRSPLFPIIQNCLERKPNRRYQTFKELSENLEPLLKRKTGEVIKPPKIDHKFEAWEWSQKGSSLHNIGHFDEAISCFEKAIKLDHKMVAPWNNKGSSFDSIGQFDEAIRCFDRAIELDPVYALAWSNKGSSLAKFGQFDEAIRCYNKAIKLDPDYAMAWSNKGSSLQSLGQFDEAIRCYNKAIELDPDYTMAWSNKGNSLHSLGQFDDAIYCCDRAIKLDPFCAEAWNNKGISLGGMGELDKSIRCFDKALEFKPKYVEAWNNKGCTLAQLGYFVKAVYCFEKAIKLNPKNSAVWLNKGRADEKLDRSQDAIRSYKQFIMLAPVAQYTEQIQYAQQRLRELEGR</sequence>
<dbReference type="PANTHER" id="PTHR44943">
    <property type="entry name" value="CELLULOSE SYNTHASE OPERON PROTEIN C"/>
    <property type="match status" value="1"/>
</dbReference>
<proteinExistence type="predicted"/>
<protein>
    <recommendedName>
        <fullName evidence="5">Protein kinase domain-containing protein</fullName>
    </recommendedName>
</protein>
<dbReference type="Pfam" id="PF07719">
    <property type="entry name" value="TPR_2"/>
    <property type="match status" value="1"/>
</dbReference>
<keyword evidence="1" id="KW-0677">Repeat</keyword>
<keyword evidence="4" id="KW-0067">ATP-binding</keyword>
<dbReference type="AlphaFoldDB" id="A0A1E3X8T6"/>
<dbReference type="PROSITE" id="PS50011">
    <property type="entry name" value="PROTEIN_KINASE_DOM"/>
    <property type="match status" value="1"/>
</dbReference>
<dbReference type="PANTHER" id="PTHR44943:SF8">
    <property type="entry name" value="TPR REPEAT-CONTAINING PROTEIN MJ0263"/>
    <property type="match status" value="1"/>
</dbReference>
<feature type="repeat" description="TPR" evidence="3">
    <location>
        <begin position="503"/>
        <end position="536"/>
    </location>
</feature>
<evidence type="ECO:0000313" key="7">
    <source>
        <dbReference type="Proteomes" id="UP000094056"/>
    </source>
</evidence>
<name>A0A1E3X8T6_9BACT</name>
<dbReference type="SMART" id="SM00220">
    <property type="entry name" value="S_TKc"/>
    <property type="match status" value="1"/>
</dbReference>
<feature type="repeat" description="TPR" evidence="3">
    <location>
        <begin position="435"/>
        <end position="468"/>
    </location>
</feature>
<dbReference type="EMBL" id="MAYW01000080">
    <property type="protein sequence ID" value="ODS32041.1"/>
    <property type="molecule type" value="Genomic_DNA"/>
</dbReference>
<dbReference type="Pfam" id="PF13181">
    <property type="entry name" value="TPR_8"/>
    <property type="match status" value="1"/>
</dbReference>
<evidence type="ECO:0000256" key="3">
    <source>
        <dbReference type="PROSITE-ProRule" id="PRU00339"/>
    </source>
</evidence>
<dbReference type="Proteomes" id="UP000094056">
    <property type="component" value="Unassembled WGS sequence"/>
</dbReference>
<dbReference type="PROSITE" id="PS50293">
    <property type="entry name" value="TPR_REGION"/>
    <property type="match status" value="3"/>
</dbReference>
<dbReference type="SUPFAM" id="SSF48439">
    <property type="entry name" value="Protein prenylyltransferase"/>
    <property type="match status" value="2"/>
</dbReference>
<dbReference type="InterPro" id="IPR019734">
    <property type="entry name" value="TPR_rpt"/>
</dbReference>
<reference evidence="6 7" key="1">
    <citation type="submission" date="2016-07" db="EMBL/GenBank/DDBJ databases">
        <title>Draft genome of Scalindua rubra, obtained from a brine-seawater interface in the Red Sea, sheds light on salt adaptation in anammox bacteria.</title>
        <authorList>
            <person name="Speth D.R."/>
            <person name="Lagkouvardos I."/>
            <person name="Wang Y."/>
            <person name="Qian P.-Y."/>
            <person name="Dutilh B.E."/>
            <person name="Jetten M.S."/>
        </authorList>
    </citation>
    <scope>NUCLEOTIDE SEQUENCE [LARGE SCALE GENOMIC DNA]</scope>
    <source>
        <strain evidence="6">BSI-1</strain>
    </source>
</reference>
<dbReference type="InterPro" id="IPR000719">
    <property type="entry name" value="Prot_kinase_dom"/>
</dbReference>
<dbReference type="GO" id="GO:0004672">
    <property type="term" value="F:protein kinase activity"/>
    <property type="evidence" value="ECO:0007669"/>
    <property type="project" value="InterPro"/>
</dbReference>
<dbReference type="PATRIC" id="fig|1872076.5.peg.3340"/>
<dbReference type="SMART" id="SM00028">
    <property type="entry name" value="TPR"/>
    <property type="match status" value="8"/>
</dbReference>
<dbReference type="SUPFAM" id="SSF56112">
    <property type="entry name" value="Protein kinase-like (PK-like)"/>
    <property type="match status" value="1"/>
</dbReference>
<dbReference type="PROSITE" id="PS50005">
    <property type="entry name" value="TPR"/>
    <property type="match status" value="7"/>
</dbReference>
<evidence type="ECO:0000256" key="1">
    <source>
        <dbReference type="ARBA" id="ARBA00022737"/>
    </source>
</evidence>
<dbReference type="Gene3D" id="1.10.510.10">
    <property type="entry name" value="Transferase(Phosphotransferase) domain 1"/>
    <property type="match status" value="1"/>
</dbReference>
<gene>
    <name evidence="6" type="ORF">SCARUB_02826</name>
</gene>
<feature type="binding site" evidence="4">
    <location>
        <position position="86"/>
    </location>
    <ligand>
        <name>ATP</name>
        <dbReference type="ChEBI" id="CHEBI:30616"/>
    </ligand>
</feature>
<feature type="repeat" description="TPR" evidence="3">
    <location>
        <begin position="401"/>
        <end position="434"/>
    </location>
</feature>
<feature type="repeat" description="TPR" evidence="3">
    <location>
        <begin position="367"/>
        <end position="400"/>
    </location>
</feature>
<accession>A0A1E3X8T6</accession>
<organism evidence="6 7">
    <name type="scientific">Candidatus Scalindua rubra</name>
    <dbReference type="NCBI Taxonomy" id="1872076"/>
    <lineage>
        <taxon>Bacteria</taxon>
        <taxon>Pseudomonadati</taxon>
        <taxon>Planctomycetota</taxon>
        <taxon>Candidatus Brocadiia</taxon>
        <taxon>Candidatus Brocadiales</taxon>
        <taxon>Candidatus Scalinduaceae</taxon>
        <taxon>Candidatus Scalindua</taxon>
    </lineage>
</organism>
<dbReference type="InterPro" id="IPR013105">
    <property type="entry name" value="TPR_2"/>
</dbReference>
<feature type="repeat" description="TPR" evidence="3">
    <location>
        <begin position="537"/>
        <end position="570"/>
    </location>
</feature>
<comment type="caution">
    <text evidence="6">The sequence shown here is derived from an EMBL/GenBank/DDBJ whole genome shotgun (WGS) entry which is preliminary data.</text>
</comment>
<dbReference type="PROSITE" id="PS00107">
    <property type="entry name" value="PROTEIN_KINASE_ATP"/>
    <property type="match status" value="1"/>
</dbReference>